<proteinExistence type="predicted"/>
<dbReference type="EMBL" id="FZOJ01000002">
    <property type="protein sequence ID" value="SNR94963.1"/>
    <property type="molecule type" value="Genomic_DNA"/>
</dbReference>
<gene>
    <name evidence="2" type="ORF">SAMN05446037_100237</name>
</gene>
<feature type="compositionally biased region" description="Basic and acidic residues" evidence="1">
    <location>
        <begin position="50"/>
        <end position="68"/>
    </location>
</feature>
<keyword evidence="3" id="KW-1185">Reference proteome</keyword>
<feature type="compositionally biased region" description="Basic residues" evidence="1">
    <location>
        <begin position="1"/>
        <end position="15"/>
    </location>
</feature>
<feature type="region of interest" description="Disordered" evidence="1">
    <location>
        <begin position="1"/>
        <end position="33"/>
    </location>
</feature>
<dbReference type="Proteomes" id="UP000198304">
    <property type="component" value="Unassembled WGS sequence"/>
</dbReference>
<name>A0A239AJ59_9FIRM</name>
<evidence type="ECO:0000256" key="1">
    <source>
        <dbReference type="SAM" id="MobiDB-lite"/>
    </source>
</evidence>
<reference evidence="2 3" key="1">
    <citation type="submission" date="2017-06" db="EMBL/GenBank/DDBJ databases">
        <authorList>
            <person name="Kim H.J."/>
            <person name="Triplett B.A."/>
        </authorList>
    </citation>
    <scope>NUCLEOTIDE SEQUENCE [LARGE SCALE GENOMIC DNA]</scope>
    <source>
        <strain evidence="2 3">SCA</strain>
    </source>
</reference>
<feature type="region of interest" description="Disordered" evidence="1">
    <location>
        <begin position="50"/>
        <end position="77"/>
    </location>
</feature>
<feature type="compositionally biased region" description="Acidic residues" evidence="1">
    <location>
        <begin position="104"/>
        <end position="125"/>
    </location>
</feature>
<evidence type="ECO:0000313" key="2">
    <source>
        <dbReference type="EMBL" id="SNR94963.1"/>
    </source>
</evidence>
<accession>A0A239AJ59</accession>
<evidence type="ECO:0000313" key="3">
    <source>
        <dbReference type="Proteomes" id="UP000198304"/>
    </source>
</evidence>
<feature type="region of interest" description="Disordered" evidence="1">
    <location>
        <begin position="100"/>
        <end position="125"/>
    </location>
</feature>
<dbReference type="AlphaFoldDB" id="A0A239AJ59"/>
<sequence>MRNKGLTFKNKHKYPPRIAGSNTDTKWNNEKYKFPDDNKSRDFIKELVTDESRTTSEEKNEVLNKQEESFQSIGVENSEVEEIQQTNIDESSYIEEISNNNETITDEETDFGYTEENDSVSEEKD</sequence>
<organism evidence="2 3">
    <name type="scientific">Anaerovirgula multivorans</name>
    <dbReference type="NCBI Taxonomy" id="312168"/>
    <lineage>
        <taxon>Bacteria</taxon>
        <taxon>Bacillati</taxon>
        <taxon>Bacillota</taxon>
        <taxon>Clostridia</taxon>
        <taxon>Peptostreptococcales</taxon>
        <taxon>Natronincolaceae</taxon>
        <taxon>Anaerovirgula</taxon>
    </lineage>
</organism>
<protein>
    <submittedName>
        <fullName evidence="2">Uncharacterized protein</fullName>
    </submittedName>
</protein>